<protein>
    <submittedName>
        <fullName evidence="1">Uncharacterized protein</fullName>
    </submittedName>
</protein>
<gene>
    <name evidence="1" type="ORF">BpHYR1_018272</name>
</gene>
<name>A0A3M7PEI7_BRAPC</name>
<dbReference type="EMBL" id="REGN01011429">
    <property type="protein sequence ID" value="RMZ97433.1"/>
    <property type="molecule type" value="Genomic_DNA"/>
</dbReference>
<reference evidence="1 2" key="1">
    <citation type="journal article" date="2018" name="Sci. Rep.">
        <title>Genomic signatures of local adaptation to the degree of environmental predictability in rotifers.</title>
        <authorList>
            <person name="Franch-Gras L."/>
            <person name="Hahn C."/>
            <person name="Garcia-Roger E.M."/>
            <person name="Carmona M.J."/>
            <person name="Serra M."/>
            <person name="Gomez A."/>
        </authorList>
    </citation>
    <scope>NUCLEOTIDE SEQUENCE [LARGE SCALE GENOMIC DNA]</scope>
    <source>
        <strain evidence="1">HYR1</strain>
    </source>
</reference>
<dbReference type="AlphaFoldDB" id="A0A3M7PEI7"/>
<sequence length="63" mass="7156">MLELLISFASEDILFNSLSTVLCRFYLIKKISLKMIPILHLASCVYLFISMNALKAIQSLSVF</sequence>
<comment type="caution">
    <text evidence="1">The sequence shown here is derived from an EMBL/GenBank/DDBJ whole genome shotgun (WGS) entry which is preliminary data.</text>
</comment>
<keyword evidence="2" id="KW-1185">Reference proteome</keyword>
<evidence type="ECO:0000313" key="1">
    <source>
        <dbReference type="EMBL" id="RMZ97433.1"/>
    </source>
</evidence>
<organism evidence="1 2">
    <name type="scientific">Brachionus plicatilis</name>
    <name type="common">Marine rotifer</name>
    <name type="synonym">Brachionus muelleri</name>
    <dbReference type="NCBI Taxonomy" id="10195"/>
    <lineage>
        <taxon>Eukaryota</taxon>
        <taxon>Metazoa</taxon>
        <taxon>Spiralia</taxon>
        <taxon>Gnathifera</taxon>
        <taxon>Rotifera</taxon>
        <taxon>Eurotatoria</taxon>
        <taxon>Monogononta</taxon>
        <taxon>Pseudotrocha</taxon>
        <taxon>Ploima</taxon>
        <taxon>Brachionidae</taxon>
        <taxon>Brachionus</taxon>
    </lineage>
</organism>
<evidence type="ECO:0000313" key="2">
    <source>
        <dbReference type="Proteomes" id="UP000276133"/>
    </source>
</evidence>
<dbReference type="Proteomes" id="UP000276133">
    <property type="component" value="Unassembled WGS sequence"/>
</dbReference>
<proteinExistence type="predicted"/>
<accession>A0A3M7PEI7</accession>